<evidence type="ECO:0000313" key="1">
    <source>
        <dbReference type="EMBL" id="CDG95987.1"/>
    </source>
</evidence>
<dbReference type="InterPro" id="IPR045372">
    <property type="entry name" value="YidB"/>
</dbReference>
<comment type="caution">
    <text evidence="1">The sequence shown here is derived from an EMBL/GenBank/DDBJ whole genome shotgun (WGS) entry which is preliminary data.</text>
</comment>
<sequence length="130" mass="13975">MGFFDQITNMLSGGKNQQLQHMMDWVDGQGGISGLIEKFSQQGLGGTIHSWIGSGENSPIHADQISSVFGSSTIQQLAEKMGIDPNEASSLISRHLPNLIDKVTPNGEVPENLDLKSAGMNLLKDKLLGK</sequence>
<dbReference type="Pfam" id="PF20159">
    <property type="entry name" value="YidB"/>
    <property type="match status" value="1"/>
</dbReference>
<name>A0A077NCP3_XENBV</name>
<dbReference type="SUPFAM" id="SSF140804">
    <property type="entry name" value="YidB-like"/>
    <property type="match status" value="1"/>
</dbReference>
<protein>
    <recommendedName>
        <fullName evidence="2">DUF937 domain-containing protein</fullName>
    </recommendedName>
</protein>
<dbReference type="EMBL" id="CBSW010000087">
    <property type="protein sequence ID" value="CDG95987.1"/>
    <property type="molecule type" value="Genomic_DNA"/>
</dbReference>
<dbReference type="InterPro" id="IPR027405">
    <property type="entry name" value="YidB-like"/>
</dbReference>
<dbReference type="HOGENOM" id="CLU_084747_5_0_6"/>
<dbReference type="Proteomes" id="UP000028511">
    <property type="component" value="Unassembled WGS sequence"/>
</dbReference>
<dbReference type="AlphaFoldDB" id="A0A077NCP3"/>
<dbReference type="Gene3D" id="1.10.10.690">
    <property type="entry name" value="YidB-like"/>
    <property type="match status" value="1"/>
</dbReference>
<organism evidence="1">
    <name type="scientific">Xenorhabdus bovienii str. puntauvense</name>
    <dbReference type="NCBI Taxonomy" id="1398201"/>
    <lineage>
        <taxon>Bacteria</taxon>
        <taxon>Pseudomonadati</taxon>
        <taxon>Pseudomonadota</taxon>
        <taxon>Gammaproteobacteria</taxon>
        <taxon>Enterobacterales</taxon>
        <taxon>Morganellaceae</taxon>
        <taxon>Xenorhabdus</taxon>
    </lineage>
</organism>
<dbReference type="RefSeq" id="WP_038215806.1">
    <property type="nucleotide sequence ID" value="NZ_CAWLWN010000160.1"/>
</dbReference>
<gene>
    <name evidence="1" type="ORF">XBP1_1770008</name>
</gene>
<evidence type="ECO:0008006" key="2">
    <source>
        <dbReference type="Google" id="ProtNLM"/>
    </source>
</evidence>
<reference evidence="1" key="1">
    <citation type="submission" date="2013-07" db="EMBL/GenBank/DDBJ databases">
        <title>Sub-species coevolution in mutualistic symbiosis.</title>
        <authorList>
            <person name="Murfin K."/>
            <person name="Klassen J."/>
            <person name="Lee M."/>
            <person name="Forst S."/>
            <person name="Stock P."/>
            <person name="Goodrich-Blair H."/>
        </authorList>
    </citation>
    <scope>NUCLEOTIDE SEQUENCE [LARGE SCALE GENOMIC DNA]</scope>
    <source>
        <strain evidence="1">Puntauvense</strain>
    </source>
</reference>
<proteinExistence type="predicted"/>
<accession>A0A077NCP3</accession>